<dbReference type="AlphaFoldDB" id="A0AAN4YSG2"/>
<proteinExistence type="predicted"/>
<feature type="region of interest" description="Disordered" evidence="1">
    <location>
        <begin position="37"/>
        <end position="104"/>
    </location>
</feature>
<evidence type="ECO:0000313" key="2">
    <source>
        <dbReference type="EMBL" id="GMG32266.1"/>
    </source>
</evidence>
<sequence length="104" mass="12785">MEFKTMRLQRDTLAVAEQGKQYKQLLNQERAARKAVEDIRKEKTTVVHDQTENYDDSEKKKQHEKERLQREIERRGKEAELERLRKPEKRRRSNDARNRRPRRN</sequence>
<accession>A0AAN4YSG2</accession>
<protein>
    <submittedName>
        <fullName evidence="2">Unnamed protein product</fullName>
    </submittedName>
</protein>
<evidence type="ECO:0000256" key="1">
    <source>
        <dbReference type="SAM" id="MobiDB-lite"/>
    </source>
</evidence>
<evidence type="ECO:0000313" key="3">
    <source>
        <dbReference type="Proteomes" id="UP001165205"/>
    </source>
</evidence>
<gene>
    <name evidence="2" type="ORF">Aory04_000800700</name>
</gene>
<organism evidence="2 3">
    <name type="scientific">Aspergillus oryzae</name>
    <name type="common">Yellow koji mold</name>
    <dbReference type="NCBI Taxonomy" id="5062"/>
    <lineage>
        <taxon>Eukaryota</taxon>
        <taxon>Fungi</taxon>
        <taxon>Dikarya</taxon>
        <taxon>Ascomycota</taxon>
        <taxon>Pezizomycotina</taxon>
        <taxon>Eurotiomycetes</taxon>
        <taxon>Eurotiomycetidae</taxon>
        <taxon>Eurotiales</taxon>
        <taxon>Aspergillaceae</taxon>
        <taxon>Aspergillus</taxon>
        <taxon>Aspergillus subgen. Circumdati</taxon>
    </lineage>
</organism>
<comment type="caution">
    <text evidence="2">The sequence shown here is derived from an EMBL/GenBank/DDBJ whole genome shotgun (WGS) entry which is preliminary data.</text>
</comment>
<feature type="compositionally biased region" description="Basic and acidic residues" evidence="1">
    <location>
        <begin position="37"/>
        <end position="85"/>
    </location>
</feature>
<dbReference type="Proteomes" id="UP001165205">
    <property type="component" value="Unassembled WGS sequence"/>
</dbReference>
<reference evidence="2" key="1">
    <citation type="submission" date="2023-04" db="EMBL/GenBank/DDBJ databases">
        <title>Aspergillus oryzae NBRC 4228.</title>
        <authorList>
            <person name="Ichikawa N."/>
            <person name="Sato H."/>
            <person name="Tonouchi N."/>
        </authorList>
    </citation>
    <scope>NUCLEOTIDE SEQUENCE</scope>
    <source>
        <strain evidence="2">NBRC 4228</strain>
    </source>
</reference>
<dbReference type="EMBL" id="BSYA01000097">
    <property type="protein sequence ID" value="GMG32266.1"/>
    <property type="molecule type" value="Genomic_DNA"/>
</dbReference>
<name>A0AAN4YSG2_ASPOZ</name>